<dbReference type="EMBL" id="CM042037">
    <property type="protein sequence ID" value="KAI3741457.1"/>
    <property type="molecule type" value="Genomic_DNA"/>
</dbReference>
<keyword evidence="2" id="KW-1185">Reference proteome</keyword>
<reference evidence="2" key="1">
    <citation type="journal article" date="2022" name="Mol. Ecol. Resour.">
        <title>The genomes of chicory, endive, great burdock and yacon provide insights into Asteraceae palaeo-polyploidization history and plant inulin production.</title>
        <authorList>
            <person name="Fan W."/>
            <person name="Wang S."/>
            <person name="Wang H."/>
            <person name="Wang A."/>
            <person name="Jiang F."/>
            <person name="Liu H."/>
            <person name="Zhao H."/>
            <person name="Xu D."/>
            <person name="Zhang Y."/>
        </authorList>
    </citation>
    <scope>NUCLEOTIDE SEQUENCE [LARGE SCALE GENOMIC DNA]</scope>
    <source>
        <strain evidence="2">cv. Yunnan</strain>
    </source>
</reference>
<organism evidence="1 2">
    <name type="scientific">Smallanthus sonchifolius</name>
    <dbReference type="NCBI Taxonomy" id="185202"/>
    <lineage>
        <taxon>Eukaryota</taxon>
        <taxon>Viridiplantae</taxon>
        <taxon>Streptophyta</taxon>
        <taxon>Embryophyta</taxon>
        <taxon>Tracheophyta</taxon>
        <taxon>Spermatophyta</taxon>
        <taxon>Magnoliopsida</taxon>
        <taxon>eudicotyledons</taxon>
        <taxon>Gunneridae</taxon>
        <taxon>Pentapetalae</taxon>
        <taxon>asterids</taxon>
        <taxon>campanulids</taxon>
        <taxon>Asterales</taxon>
        <taxon>Asteraceae</taxon>
        <taxon>Asteroideae</taxon>
        <taxon>Heliantheae alliance</taxon>
        <taxon>Millerieae</taxon>
        <taxon>Smallanthus</taxon>
    </lineage>
</organism>
<proteinExistence type="predicted"/>
<protein>
    <submittedName>
        <fullName evidence="1">Uncharacterized protein</fullName>
    </submittedName>
</protein>
<evidence type="ECO:0000313" key="1">
    <source>
        <dbReference type="EMBL" id="KAI3741457.1"/>
    </source>
</evidence>
<gene>
    <name evidence="1" type="ORF">L1987_59131</name>
</gene>
<comment type="caution">
    <text evidence="1">The sequence shown here is derived from an EMBL/GenBank/DDBJ whole genome shotgun (WGS) entry which is preliminary data.</text>
</comment>
<sequence length="76" mass="9042">MEETKVNTEVRLGQYVPDSQIFRVGFLTSFRIVNRSTTLPLYQLLTLNPRQIRRIQSLLLRFSDHITQFNCNSWKI</sequence>
<evidence type="ECO:0000313" key="2">
    <source>
        <dbReference type="Proteomes" id="UP001056120"/>
    </source>
</evidence>
<dbReference type="Proteomes" id="UP001056120">
    <property type="component" value="Linkage Group LG20"/>
</dbReference>
<name>A0ACB9D4C7_9ASTR</name>
<accession>A0ACB9D4C7</accession>
<reference evidence="1 2" key="2">
    <citation type="journal article" date="2022" name="Mol. Ecol. Resour.">
        <title>The genomes of chicory, endive, great burdock and yacon provide insights into Asteraceae paleo-polyploidization history and plant inulin production.</title>
        <authorList>
            <person name="Fan W."/>
            <person name="Wang S."/>
            <person name="Wang H."/>
            <person name="Wang A."/>
            <person name="Jiang F."/>
            <person name="Liu H."/>
            <person name="Zhao H."/>
            <person name="Xu D."/>
            <person name="Zhang Y."/>
        </authorList>
    </citation>
    <scope>NUCLEOTIDE SEQUENCE [LARGE SCALE GENOMIC DNA]</scope>
    <source>
        <strain evidence="2">cv. Yunnan</strain>
        <tissue evidence="1">Leaves</tissue>
    </source>
</reference>